<evidence type="ECO:0000313" key="2">
    <source>
        <dbReference type="EMBL" id="RUT03823.1"/>
    </source>
</evidence>
<protein>
    <submittedName>
        <fullName evidence="2">Uncharacterized protein</fullName>
    </submittedName>
</protein>
<gene>
    <name evidence="2" type="ORF">DSM106972_047370</name>
</gene>
<dbReference type="EMBL" id="RSCL01000012">
    <property type="protein sequence ID" value="RUT03823.1"/>
    <property type="molecule type" value="Genomic_DNA"/>
</dbReference>
<feature type="coiled-coil region" evidence="1">
    <location>
        <begin position="16"/>
        <end position="50"/>
    </location>
</feature>
<organism evidence="2 3">
    <name type="scientific">Dulcicalothrix desertica PCC 7102</name>
    <dbReference type="NCBI Taxonomy" id="232991"/>
    <lineage>
        <taxon>Bacteria</taxon>
        <taxon>Bacillati</taxon>
        <taxon>Cyanobacteriota</taxon>
        <taxon>Cyanophyceae</taxon>
        <taxon>Nostocales</taxon>
        <taxon>Calotrichaceae</taxon>
        <taxon>Dulcicalothrix</taxon>
    </lineage>
</organism>
<dbReference type="RefSeq" id="WP_127083105.1">
    <property type="nucleotide sequence ID" value="NZ_RSCL01000012.1"/>
</dbReference>
<keyword evidence="1" id="KW-0175">Coiled coil</keyword>
<reference evidence="2" key="2">
    <citation type="journal article" date="2019" name="Genome Biol. Evol.">
        <title>Day and night: Metabolic profiles and evolutionary relationships of six axenic non-marine cyanobacteria.</title>
        <authorList>
            <person name="Will S.E."/>
            <person name="Henke P."/>
            <person name="Boedeker C."/>
            <person name="Huang S."/>
            <person name="Brinkmann H."/>
            <person name="Rohde M."/>
            <person name="Jarek M."/>
            <person name="Friedl T."/>
            <person name="Seufert S."/>
            <person name="Schumacher M."/>
            <person name="Overmann J."/>
            <person name="Neumann-Schaal M."/>
            <person name="Petersen J."/>
        </authorList>
    </citation>
    <scope>NUCLEOTIDE SEQUENCE [LARGE SCALE GENOMIC DNA]</scope>
    <source>
        <strain evidence="2">PCC 7102</strain>
    </source>
</reference>
<keyword evidence="3" id="KW-1185">Reference proteome</keyword>
<proteinExistence type="predicted"/>
<accession>A0A433VCM6</accession>
<reference evidence="2" key="1">
    <citation type="submission" date="2018-12" db="EMBL/GenBank/DDBJ databases">
        <authorList>
            <person name="Will S."/>
            <person name="Neumann-Schaal M."/>
            <person name="Henke P."/>
        </authorList>
    </citation>
    <scope>NUCLEOTIDE SEQUENCE</scope>
    <source>
        <strain evidence="2">PCC 7102</strain>
    </source>
</reference>
<name>A0A433VCM6_9CYAN</name>
<dbReference type="Proteomes" id="UP000271624">
    <property type="component" value="Unassembled WGS sequence"/>
</dbReference>
<sequence>MTSSNNQDNNDIYAILTELAQRQLQAQTQLKQTQAEILETNLTVRELTNDVNRFLARGAVLDNVVMELRDAQAVMQINKKVMQRNFEQHQRNEGNALLHY</sequence>
<evidence type="ECO:0000313" key="3">
    <source>
        <dbReference type="Proteomes" id="UP000271624"/>
    </source>
</evidence>
<comment type="caution">
    <text evidence="2">The sequence shown here is derived from an EMBL/GenBank/DDBJ whole genome shotgun (WGS) entry which is preliminary data.</text>
</comment>
<dbReference type="AlphaFoldDB" id="A0A433VCM6"/>
<evidence type="ECO:0000256" key="1">
    <source>
        <dbReference type="SAM" id="Coils"/>
    </source>
</evidence>